<dbReference type="STRING" id="983965.A0A2T4C2Q7"/>
<feature type="non-terminal residue" evidence="2">
    <location>
        <position position="1"/>
    </location>
</feature>
<organism evidence="2 3">
    <name type="scientific">Trichoderma longibrachiatum ATCC 18648</name>
    <dbReference type="NCBI Taxonomy" id="983965"/>
    <lineage>
        <taxon>Eukaryota</taxon>
        <taxon>Fungi</taxon>
        <taxon>Dikarya</taxon>
        <taxon>Ascomycota</taxon>
        <taxon>Pezizomycotina</taxon>
        <taxon>Sordariomycetes</taxon>
        <taxon>Hypocreomycetidae</taxon>
        <taxon>Hypocreales</taxon>
        <taxon>Hypocreaceae</taxon>
        <taxon>Trichoderma</taxon>
    </lineage>
</organism>
<evidence type="ECO:0000313" key="2">
    <source>
        <dbReference type="EMBL" id="PTB75842.1"/>
    </source>
</evidence>
<feature type="compositionally biased region" description="Basic and acidic residues" evidence="1">
    <location>
        <begin position="1"/>
        <end position="16"/>
    </location>
</feature>
<dbReference type="EMBL" id="KZ679133">
    <property type="protein sequence ID" value="PTB75842.1"/>
    <property type="molecule type" value="Genomic_DNA"/>
</dbReference>
<dbReference type="AlphaFoldDB" id="A0A2T4C2Q7"/>
<sequence length="99" mass="10016">DGKANHSENKKDRDPEAEAEEKVEEEKLITAPEEEVPVAIESGFPAAGGDWDAPAPGFAGATPAVAAAGWDGAGAGAGADWAASGGQEWAADAPKDSQW</sequence>
<feature type="region of interest" description="Disordered" evidence="1">
    <location>
        <begin position="1"/>
        <end position="99"/>
    </location>
</feature>
<gene>
    <name evidence="2" type="ORF">M440DRAFT_1422934</name>
</gene>
<feature type="compositionally biased region" description="Low complexity" evidence="1">
    <location>
        <begin position="43"/>
        <end position="70"/>
    </location>
</feature>
<evidence type="ECO:0000256" key="1">
    <source>
        <dbReference type="SAM" id="MobiDB-lite"/>
    </source>
</evidence>
<accession>A0A2T4C2Q7</accession>
<proteinExistence type="predicted"/>
<dbReference type="Proteomes" id="UP000240760">
    <property type="component" value="Unassembled WGS sequence"/>
</dbReference>
<name>A0A2T4C2Q7_TRILO</name>
<protein>
    <submittedName>
        <fullName evidence="2">Uncharacterized protein</fullName>
    </submittedName>
</protein>
<reference evidence="2 3" key="1">
    <citation type="submission" date="2016-07" db="EMBL/GenBank/DDBJ databases">
        <title>Multiple horizontal gene transfer events from other fungi enriched the ability of initially mycotrophic Trichoderma (Ascomycota) to feed on dead plant biomass.</title>
        <authorList>
            <consortium name="DOE Joint Genome Institute"/>
            <person name="Aerts A."/>
            <person name="Atanasova L."/>
            <person name="Chenthamara K."/>
            <person name="Zhang J."/>
            <person name="Grujic M."/>
            <person name="Henrissat B."/>
            <person name="Kuo A."/>
            <person name="Salamov A."/>
            <person name="Lipzen A."/>
            <person name="Labutti K."/>
            <person name="Barry K."/>
            <person name="Miao Y."/>
            <person name="Rahimi M.J."/>
            <person name="Shen Q."/>
            <person name="Grigoriev I.V."/>
            <person name="Kubicek C.P."/>
            <person name="Druzhinina I.S."/>
        </authorList>
    </citation>
    <scope>NUCLEOTIDE SEQUENCE [LARGE SCALE GENOMIC DNA]</scope>
    <source>
        <strain evidence="2 3">ATCC 18648</strain>
    </source>
</reference>
<evidence type="ECO:0000313" key="3">
    <source>
        <dbReference type="Proteomes" id="UP000240760"/>
    </source>
</evidence>
<keyword evidence="3" id="KW-1185">Reference proteome</keyword>